<dbReference type="InterPro" id="IPR005311">
    <property type="entry name" value="PBP_dimer"/>
</dbReference>
<feature type="domain" description="Penicillin-binding protein dimerisation" evidence="5">
    <location>
        <begin position="63"/>
        <end position="227"/>
    </location>
</feature>
<dbReference type="Gene3D" id="3.30.450.330">
    <property type="match status" value="1"/>
</dbReference>
<gene>
    <name evidence="6" type="ORF">Dac01nite_10350</name>
</gene>
<dbReference type="Gene3D" id="3.40.710.10">
    <property type="entry name" value="DD-peptidase/beta-lactamase superfamily"/>
    <property type="match status" value="1"/>
</dbReference>
<keyword evidence="6" id="KW-0132">Cell division</keyword>
<dbReference type="PANTHER" id="PTHR30627">
    <property type="entry name" value="PEPTIDOGLYCAN D,D-TRANSPEPTIDASE"/>
    <property type="match status" value="1"/>
</dbReference>
<dbReference type="Gene3D" id="3.90.1310.10">
    <property type="entry name" value="Penicillin-binding protein 2a (Domain 2)"/>
    <property type="match status" value="1"/>
</dbReference>
<evidence type="ECO:0000259" key="4">
    <source>
        <dbReference type="Pfam" id="PF00905"/>
    </source>
</evidence>
<protein>
    <submittedName>
        <fullName evidence="6">Cell division protein FtsI</fullName>
    </submittedName>
</protein>
<dbReference type="EMBL" id="BONR01000002">
    <property type="protein sequence ID" value="GIG54283.1"/>
    <property type="molecule type" value="Genomic_DNA"/>
</dbReference>
<dbReference type="SUPFAM" id="SSF56601">
    <property type="entry name" value="beta-lactamase/transpeptidase-like"/>
    <property type="match status" value="1"/>
</dbReference>
<reference evidence="6" key="1">
    <citation type="submission" date="2021-01" db="EMBL/GenBank/DDBJ databases">
        <title>Whole genome shotgun sequence of Demequina activiva NBRC 110675.</title>
        <authorList>
            <person name="Komaki H."/>
            <person name="Tamura T."/>
        </authorList>
    </citation>
    <scope>NUCLEOTIDE SEQUENCE</scope>
    <source>
        <strain evidence="6">NBRC 110675</strain>
    </source>
</reference>
<name>A0A919UL22_9MICO</name>
<dbReference type="InterPro" id="IPR036138">
    <property type="entry name" value="PBP_dimer_sf"/>
</dbReference>
<dbReference type="InterPro" id="IPR012338">
    <property type="entry name" value="Beta-lactam/transpept-like"/>
</dbReference>
<dbReference type="GO" id="GO:0005886">
    <property type="term" value="C:plasma membrane"/>
    <property type="evidence" value="ECO:0007669"/>
    <property type="project" value="TreeGrafter"/>
</dbReference>
<keyword evidence="6" id="KW-0131">Cell cycle</keyword>
<accession>A0A919UL22</accession>
<dbReference type="InterPro" id="IPR001460">
    <property type="entry name" value="PCN-bd_Tpept"/>
</dbReference>
<organism evidence="6 7">
    <name type="scientific">Demequina activiva</name>
    <dbReference type="NCBI Taxonomy" id="1582364"/>
    <lineage>
        <taxon>Bacteria</taxon>
        <taxon>Bacillati</taxon>
        <taxon>Actinomycetota</taxon>
        <taxon>Actinomycetes</taxon>
        <taxon>Micrococcales</taxon>
        <taxon>Demequinaceae</taxon>
        <taxon>Demequina</taxon>
    </lineage>
</organism>
<dbReference type="PANTHER" id="PTHR30627:SF1">
    <property type="entry name" value="PEPTIDOGLYCAN D,D-TRANSPEPTIDASE FTSI"/>
    <property type="match status" value="1"/>
</dbReference>
<comment type="caution">
    <text evidence="6">The sequence shown here is derived from an EMBL/GenBank/DDBJ whole genome shotgun (WGS) entry which is preliminary data.</text>
</comment>
<evidence type="ECO:0000256" key="3">
    <source>
        <dbReference type="ARBA" id="ARBA00023136"/>
    </source>
</evidence>
<keyword evidence="3" id="KW-0472">Membrane</keyword>
<comment type="similarity">
    <text evidence="2">Belongs to the transpeptidase family.</text>
</comment>
<proteinExistence type="inferred from homology"/>
<evidence type="ECO:0000313" key="7">
    <source>
        <dbReference type="Proteomes" id="UP000652354"/>
    </source>
</evidence>
<keyword evidence="7" id="KW-1185">Reference proteome</keyword>
<comment type="subcellular location">
    <subcellularLocation>
        <location evidence="1">Membrane</location>
    </subcellularLocation>
</comment>
<evidence type="ECO:0000259" key="5">
    <source>
        <dbReference type="Pfam" id="PF03717"/>
    </source>
</evidence>
<dbReference type="GO" id="GO:0071555">
    <property type="term" value="P:cell wall organization"/>
    <property type="evidence" value="ECO:0007669"/>
    <property type="project" value="TreeGrafter"/>
</dbReference>
<dbReference type="GO" id="GO:0051301">
    <property type="term" value="P:cell division"/>
    <property type="evidence" value="ECO:0007669"/>
    <property type="project" value="UniProtKB-KW"/>
</dbReference>
<dbReference type="SUPFAM" id="SSF56519">
    <property type="entry name" value="Penicillin binding protein dimerisation domain"/>
    <property type="match status" value="1"/>
</dbReference>
<dbReference type="AlphaFoldDB" id="A0A919UL22"/>
<dbReference type="Proteomes" id="UP000652354">
    <property type="component" value="Unassembled WGS sequence"/>
</dbReference>
<dbReference type="GO" id="GO:0008658">
    <property type="term" value="F:penicillin binding"/>
    <property type="evidence" value="ECO:0007669"/>
    <property type="project" value="InterPro"/>
</dbReference>
<evidence type="ECO:0000256" key="1">
    <source>
        <dbReference type="ARBA" id="ARBA00004370"/>
    </source>
</evidence>
<feature type="domain" description="Penicillin-binding protein transpeptidase" evidence="4">
    <location>
        <begin position="270"/>
        <end position="574"/>
    </location>
</feature>
<dbReference type="Pfam" id="PF03717">
    <property type="entry name" value="PBP_dimer"/>
    <property type="match status" value="1"/>
</dbReference>
<evidence type="ECO:0000256" key="2">
    <source>
        <dbReference type="ARBA" id="ARBA00007171"/>
    </source>
</evidence>
<dbReference type="InterPro" id="IPR050515">
    <property type="entry name" value="Beta-lactam/transpept"/>
</dbReference>
<evidence type="ECO:0000313" key="6">
    <source>
        <dbReference type="EMBL" id="GIG54283.1"/>
    </source>
</evidence>
<dbReference type="Pfam" id="PF00905">
    <property type="entry name" value="Transpeptidase"/>
    <property type="match status" value="1"/>
</dbReference>
<sequence length="599" mass="63758">MPVTATGARLPRVGDPRTRQRLVTLLSLALLAVFAVRLVTIQGVESSAMAAAALENRLATTTTEPLRADITDRNGVVLATSAERYHVFVNQQKLQEWKRVDGQAVVAEGPLDAARILAPILGTSEAELSADLVGDQPFQYLAKYVTPETWDLIADEGIYGIDREPVSERIYPNGSIAGNIVGFVGGKEDHQGVNWGLAGIEASFEDELLGEPGSLTYERGVGGTVIPTGVLEEEPAVPGSTVELTIDRDIQYYAQERLAEALRVTGAPRGIVTVQEVETGEMLALADSGTVDPNDPGATDASSRGSRAVEDVFEPGSTAKVITVAAALEEGLATPTSRYVAPYQYTTDNNQTFKDSHDYGDQKLTLAGILVNSSNTGTIQAGERLTEAQRYEYLSKFGFGTPTGVGLPSESGGILHPWENWDGRTEWAVLYGQGVSVTALQTSQVFQTVANGGVRVQPSVVKGLRDADGTFVERERSEPTRVISEETADQLMLMLEDVTEEGTGSLAQIDGYRVAGKTGTAQAVGPSGKLDSIVASFVGIAPADDPRIVVSVTLFDPKSSIWGGEVAAPVFSDVTTFALQALRVPPSGPAEELYPTTWE</sequence>